<reference evidence="1" key="1">
    <citation type="submission" date="2020-12" db="EMBL/GenBank/DDBJ databases">
        <title>Metabolic potential, ecology and presence of endohyphal bacteria is reflected in genomic diversity of Mucoromycotina.</title>
        <authorList>
            <person name="Muszewska A."/>
            <person name="Okrasinska A."/>
            <person name="Steczkiewicz K."/>
            <person name="Drgas O."/>
            <person name="Orlowska M."/>
            <person name="Perlinska-Lenart U."/>
            <person name="Aleksandrzak-Piekarczyk T."/>
            <person name="Szatraj K."/>
            <person name="Zielenkiewicz U."/>
            <person name="Pilsyk S."/>
            <person name="Malc E."/>
            <person name="Mieczkowski P."/>
            <person name="Kruszewska J.S."/>
            <person name="Biernat P."/>
            <person name="Pawlowska J."/>
        </authorList>
    </citation>
    <scope>NUCLEOTIDE SEQUENCE</scope>
    <source>
        <strain evidence="1">WA0000017839</strain>
    </source>
</reference>
<name>A0A8H7V024_9FUNG</name>
<dbReference type="AlphaFoldDB" id="A0A8H7V024"/>
<dbReference type="Proteomes" id="UP000603453">
    <property type="component" value="Unassembled WGS sequence"/>
</dbReference>
<comment type="caution">
    <text evidence="1">The sequence shown here is derived from an EMBL/GenBank/DDBJ whole genome shotgun (WGS) entry which is preliminary data.</text>
</comment>
<protein>
    <submittedName>
        <fullName evidence="1">Uncharacterized protein</fullName>
    </submittedName>
</protein>
<sequence>MGSSFSKTKSWRKINTAKSAKYDRVNYCTSAAKAVLEDDAIFNSIKAERKVRADNTYKETRSGYRIIKASISRRSSVSEDSIESSSSSYIVGHIAGVPIRIQKLMFQLTPYHL</sequence>
<dbReference type="EMBL" id="JAEPRD010000112">
    <property type="protein sequence ID" value="KAG2198398.1"/>
    <property type="molecule type" value="Genomic_DNA"/>
</dbReference>
<evidence type="ECO:0000313" key="1">
    <source>
        <dbReference type="EMBL" id="KAG2198398.1"/>
    </source>
</evidence>
<accession>A0A8H7V024</accession>
<gene>
    <name evidence="1" type="ORF">INT47_009803</name>
</gene>
<proteinExistence type="predicted"/>
<organism evidence="1 2">
    <name type="scientific">Mucor saturninus</name>
    <dbReference type="NCBI Taxonomy" id="64648"/>
    <lineage>
        <taxon>Eukaryota</taxon>
        <taxon>Fungi</taxon>
        <taxon>Fungi incertae sedis</taxon>
        <taxon>Mucoromycota</taxon>
        <taxon>Mucoromycotina</taxon>
        <taxon>Mucoromycetes</taxon>
        <taxon>Mucorales</taxon>
        <taxon>Mucorineae</taxon>
        <taxon>Mucoraceae</taxon>
        <taxon>Mucor</taxon>
    </lineage>
</organism>
<evidence type="ECO:0000313" key="2">
    <source>
        <dbReference type="Proteomes" id="UP000603453"/>
    </source>
</evidence>
<keyword evidence="2" id="KW-1185">Reference proteome</keyword>